<accession>A0ABX6C995</accession>
<dbReference type="RefSeq" id="WP_057908784.1">
    <property type="nucleotide sequence ID" value="NZ_CP045007.1"/>
</dbReference>
<name>A0ABX6C995_9LACO</name>
<evidence type="ECO:0000313" key="2">
    <source>
        <dbReference type="Proteomes" id="UP000326334"/>
    </source>
</evidence>
<keyword evidence="2" id="KW-1185">Reference proteome</keyword>
<reference evidence="1 2" key="1">
    <citation type="submission" date="2019-10" db="EMBL/GenBank/DDBJ databases">
        <title>Genome sequencing of Lactobacillus graminis.</title>
        <authorList>
            <person name="Kim K."/>
        </authorList>
    </citation>
    <scope>NUCLEOTIDE SEQUENCE [LARGE SCALE GENOMIC DNA]</scope>
    <source>
        <strain evidence="1 2">LG542</strain>
    </source>
</reference>
<organism evidence="1 2">
    <name type="scientific">Latilactobacillus graminis</name>
    <dbReference type="NCBI Taxonomy" id="60519"/>
    <lineage>
        <taxon>Bacteria</taxon>
        <taxon>Bacillati</taxon>
        <taxon>Bacillota</taxon>
        <taxon>Bacilli</taxon>
        <taxon>Lactobacillales</taxon>
        <taxon>Lactobacillaceae</taxon>
        <taxon>Latilactobacillus</taxon>
    </lineage>
</organism>
<proteinExistence type="predicted"/>
<evidence type="ECO:0000313" key="1">
    <source>
        <dbReference type="EMBL" id="QFP79332.1"/>
    </source>
</evidence>
<dbReference type="Proteomes" id="UP000326334">
    <property type="component" value="Chromosome"/>
</dbReference>
<dbReference type="SUPFAM" id="SSF53474">
    <property type="entry name" value="alpha/beta-Hydrolases"/>
    <property type="match status" value="1"/>
</dbReference>
<dbReference type="Gene3D" id="3.40.50.1820">
    <property type="entry name" value="alpha/beta hydrolase"/>
    <property type="match status" value="1"/>
</dbReference>
<gene>
    <name evidence="1" type="ORF">LG542_03400</name>
</gene>
<sequence length="255" mass="29474">MKKMLMRYYFQMQSRTKKRKQLKLHYILKKTSAVNAPLIVIFSAFPRTGYEATYNYLKTLEGIPAHRLYILDRFGAQKRGTYYLANNGDFTLRSMVQELIRDIKIQVGTQRLICVGSSKGGYAALYYGHLMGAECVIAGAPQYYLGNYLSDQPLKKPILEGVMGNSCQSSIDFLNHLLPDLITQTPTLKMIYLHYSDQEHTYHEHIQTLIELLTKKEQPLNLNVAHYNDHQAVRHYFPRYLQTSLLSLQLGTKKK</sequence>
<protein>
    <submittedName>
        <fullName evidence="1">Two component regulator three Y domain-containing protein</fullName>
    </submittedName>
</protein>
<dbReference type="EMBL" id="CP045007">
    <property type="protein sequence ID" value="QFP79332.1"/>
    <property type="molecule type" value="Genomic_DNA"/>
</dbReference>
<dbReference type="InterPro" id="IPR029058">
    <property type="entry name" value="AB_hydrolase_fold"/>
</dbReference>